<dbReference type="InterPro" id="IPR050384">
    <property type="entry name" value="Endophilin_SH3RF"/>
</dbReference>
<accession>A0A074ZTW5</accession>
<feature type="compositionally biased region" description="Polar residues" evidence="7">
    <location>
        <begin position="1"/>
        <end position="10"/>
    </location>
</feature>
<dbReference type="SMART" id="SM00721">
    <property type="entry name" value="BAR"/>
    <property type="match status" value="1"/>
</dbReference>
<dbReference type="Proteomes" id="UP000054324">
    <property type="component" value="Unassembled WGS sequence"/>
</dbReference>
<comment type="subcellular location">
    <subcellularLocation>
        <location evidence="1">Membrane</location>
        <topology evidence="1">Peripheral membrane protein</topology>
    </subcellularLocation>
</comment>
<keyword evidence="3 6" id="KW-0728">SH3 domain</keyword>
<dbReference type="Pfam" id="PF14604">
    <property type="entry name" value="SH3_9"/>
    <property type="match status" value="1"/>
</dbReference>
<dbReference type="EMBL" id="KL596682">
    <property type="protein sequence ID" value="KER29252.1"/>
    <property type="molecule type" value="Genomic_DNA"/>
</dbReference>
<dbReference type="PROSITE" id="PS50002">
    <property type="entry name" value="SH3"/>
    <property type="match status" value="1"/>
</dbReference>
<name>A0A074ZTW5_OPIVI</name>
<evidence type="ECO:0000256" key="7">
    <source>
        <dbReference type="SAM" id="MobiDB-lite"/>
    </source>
</evidence>
<keyword evidence="4" id="KW-0175">Coiled coil</keyword>
<dbReference type="RefSeq" id="XP_009167008.1">
    <property type="nucleotide sequence ID" value="XM_009168744.1"/>
</dbReference>
<dbReference type="PROSITE" id="PS51021">
    <property type="entry name" value="BAR"/>
    <property type="match status" value="1"/>
</dbReference>
<dbReference type="GeneID" id="20318284"/>
<comment type="similarity">
    <text evidence="2">Belongs to the endophilin family.</text>
</comment>
<dbReference type="Gene3D" id="2.30.30.40">
    <property type="entry name" value="SH3 Domains"/>
    <property type="match status" value="1"/>
</dbReference>
<dbReference type="STRING" id="6198.A0A074ZTW5"/>
<evidence type="ECO:0000256" key="4">
    <source>
        <dbReference type="ARBA" id="ARBA00023054"/>
    </source>
</evidence>
<dbReference type="InterPro" id="IPR004148">
    <property type="entry name" value="BAR_dom"/>
</dbReference>
<evidence type="ECO:0000313" key="10">
    <source>
        <dbReference type="EMBL" id="KER29252.1"/>
    </source>
</evidence>
<evidence type="ECO:0000259" key="8">
    <source>
        <dbReference type="PROSITE" id="PS50002"/>
    </source>
</evidence>
<keyword evidence="11" id="KW-1185">Reference proteome</keyword>
<evidence type="ECO:0000256" key="6">
    <source>
        <dbReference type="PROSITE-ProRule" id="PRU00192"/>
    </source>
</evidence>
<dbReference type="GO" id="GO:0005737">
    <property type="term" value="C:cytoplasm"/>
    <property type="evidence" value="ECO:0007669"/>
    <property type="project" value="InterPro"/>
</dbReference>
<evidence type="ECO:0000256" key="5">
    <source>
        <dbReference type="ARBA" id="ARBA00023136"/>
    </source>
</evidence>
<dbReference type="OrthoDB" id="207120at2759"/>
<dbReference type="CTD" id="20318284"/>
<dbReference type="PANTHER" id="PTHR14167">
    <property type="entry name" value="SH3 DOMAIN-CONTAINING"/>
    <property type="match status" value="1"/>
</dbReference>
<feature type="region of interest" description="Disordered" evidence="7">
    <location>
        <begin position="1"/>
        <end position="24"/>
    </location>
</feature>
<sequence>MVSSDPHQYCSSHSHGLRHSGSRPTISPTGIPCKVTWGILKCATIICPSTNNLTFTMKQRSLRNHSYIAIILIFMNSVTQAGDGGLIWGATFFDRNGIRWSSKCSAAAKYLTQKLTKAKGTDVGEEYKQLSALIDVYKSYFEEVKKRSMECLEPGANIRIRPTPTAEGSHNNPATNSYPHAEFLLGQCFEKYAKALDVDSPLGSALLSAGEGYWQLTEAKKRAVEEARLRFVSLISETLKQDIKEIIALRKKAENRRLTYDVERSKVEKSKLAPNHPDYVEAQRQFQEAFESSHDAMANFLESDAEHIEMLSNFVSAQMSYFQDAQRVLSDLQTRLQSNRNNPGARVAKAAAAKPAVCADSNMPASPRVELKPKHSDDSSRVPRCQALYDFEAENPFELSFHQGDVITLLEQVDENWFLGEFQGQHGHFPTNYVQVLVPLA</sequence>
<dbReference type="InterPro" id="IPR036028">
    <property type="entry name" value="SH3-like_dom_sf"/>
</dbReference>
<reference evidence="10 11" key="1">
    <citation type="submission" date="2013-11" db="EMBL/GenBank/DDBJ databases">
        <title>Opisthorchis viverrini - life in the bile duct.</title>
        <authorList>
            <person name="Young N.D."/>
            <person name="Nagarajan N."/>
            <person name="Lin S.J."/>
            <person name="Korhonen P.K."/>
            <person name="Jex A.R."/>
            <person name="Hall R.S."/>
            <person name="Safavi-Hemami H."/>
            <person name="Kaewkong W."/>
            <person name="Bertrand D."/>
            <person name="Gao S."/>
            <person name="Seet Q."/>
            <person name="Wongkham S."/>
            <person name="Teh B.T."/>
            <person name="Wongkham C."/>
            <person name="Intapan P.M."/>
            <person name="Maleewong W."/>
            <person name="Yang X."/>
            <person name="Hu M."/>
            <person name="Wang Z."/>
            <person name="Hofmann A."/>
            <person name="Sternberg P.W."/>
            <person name="Tan P."/>
            <person name="Wang J."/>
            <person name="Gasser R.B."/>
        </authorList>
    </citation>
    <scope>NUCLEOTIDE SEQUENCE [LARGE SCALE GENOMIC DNA]</scope>
</reference>
<dbReference type="SMART" id="SM00326">
    <property type="entry name" value="SH3"/>
    <property type="match status" value="1"/>
</dbReference>
<dbReference type="AlphaFoldDB" id="A0A074ZTW5"/>
<dbReference type="FunFam" id="2.30.30.40:FF:000072">
    <property type="entry name" value="Unconventional Myosin IB"/>
    <property type="match status" value="1"/>
</dbReference>
<dbReference type="InterPro" id="IPR001452">
    <property type="entry name" value="SH3_domain"/>
</dbReference>
<evidence type="ECO:0000313" key="11">
    <source>
        <dbReference type="Proteomes" id="UP000054324"/>
    </source>
</evidence>
<evidence type="ECO:0000256" key="3">
    <source>
        <dbReference type="ARBA" id="ARBA00022443"/>
    </source>
</evidence>
<feature type="domain" description="SH3" evidence="8">
    <location>
        <begin position="380"/>
        <end position="439"/>
    </location>
</feature>
<dbReference type="Gene3D" id="1.20.1270.60">
    <property type="entry name" value="Arfaptin homology (AH) domain/BAR domain"/>
    <property type="match status" value="1"/>
</dbReference>
<protein>
    <recommendedName>
        <fullName evidence="12">SH3 domain protein</fullName>
    </recommendedName>
</protein>
<dbReference type="PRINTS" id="PR00452">
    <property type="entry name" value="SH3DOMAIN"/>
</dbReference>
<proteinExistence type="inferred from homology"/>
<evidence type="ECO:0000256" key="2">
    <source>
        <dbReference type="ARBA" id="ARBA00006697"/>
    </source>
</evidence>
<dbReference type="Pfam" id="PF03114">
    <property type="entry name" value="BAR"/>
    <property type="match status" value="1"/>
</dbReference>
<keyword evidence="5" id="KW-0472">Membrane</keyword>
<organism evidence="10 11">
    <name type="scientific">Opisthorchis viverrini</name>
    <name type="common">Southeast Asian liver fluke</name>
    <dbReference type="NCBI Taxonomy" id="6198"/>
    <lineage>
        <taxon>Eukaryota</taxon>
        <taxon>Metazoa</taxon>
        <taxon>Spiralia</taxon>
        <taxon>Lophotrochozoa</taxon>
        <taxon>Platyhelminthes</taxon>
        <taxon>Trematoda</taxon>
        <taxon>Digenea</taxon>
        <taxon>Opisthorchiida</taxon>
        <taxon>Opisthorchiata</taxon>
        <taxon>Opisthorchiidae</taxon>
        <taxon>Opisthorchis</taxon>
    </lineage>
</organism>
<feature type="domain" description="BAR" evidence="9">
    <location>
        <begin position="112"/>
        <end position="345"/>
    </location>
</feature>
<evidence type="ECO:0000256" key="1">
    <source>
        <dbReference type="ARBA" id="ARBA00004170"/>
    </source>
</evidence>
<dbReference type="PANTHER" id="PTHR14167:SF81">
    <property type="entry name" value="ENDOPHILIN-A"/>
    <property type="match status" value="1"/>
</dbReference>
<dbReference type="KEGG" id="ovi:T265_04098"/>
<dbReference type="InterPro" id="IPR027267">
    <property type="entry name" value="AH/BAR_dom_sf"/>
</dbReference>
<evidence type="ECO:0000259" key="9">
    <source>
        <dbReference type="PROSITE" id="PS51021"/>
    </source>
</evidence>
<dbReference type="SUPFAM" id="SSF50044">
    <property type="entry name" value="SH3-domain"/>
    <property type="match status" value="1"/>
</dbReference>
<gene>
    <name evidence="10" type="ORF">T265_04098</name>
</gene>
<evidence type="ECO:0008006" key="12">
    <source>
        <dbReference type="Google" id="ProtNLM"/>
    </source>
</evidence>
<dbReference type="SUPFAM" id="SSF103657">
    <property type="entry name" value="BAR/IMD domain-like"/>
    <property type="match status" value="1"/>
</dbReference>